<evidence type="ECO:0000256" key="2">
    <source>
        <dbReference type="ARBA" id="ARBA00022512"/>
    </source>
</evidence>
<keyword evidence="15" id="KW-1185">Reference proteome</keyword>
<keyword evidence="2" id="KW-0134">Cell wall</keyword>
<proteinExistence type="inferred from homology"/>
<dbReference type="PANTHER" id="PTHR43806">
    <property type="entry name" value="PEPTIDASE S8"/>
    <property type="match status" value="1"/>
</dbReference>
<organism evidence="14 15">
    <name type="scientific">Sarocladium strictum</name>
    <name type="common">Black bundle disease fungus</name>
    <name type="synonym">Acremonium strictum</name>
    <dbReference type="NCBI Taxonomy" id="5046"/>
    <lineage>
        <taxon>Eukaryota</taxon>
        <taxon>Fungi</taxon>
        <taxon>Dikarya</taxon>
        <taxon>Ascomycota</taxon>
        <taxon>Pezizomycotina</taxon>
        <taxon>Sordariomycetes</taxon>
        <taxon>Hypocreomycetidae</taxon>
        <taxon>Hypocreales</taxon>
        <taxon>Sarocladiaceae</taxon>
        <taxon>Sarocladium</taxon>
    </lineage>
</organism>
<dbReference type="EMBL" id="JAPDFR010000008">
    <property type="protein sequence ID" value="KAK0384434.1"/>
    <property type="molecule type" value="Genomic_DNA"/>
</dbReference>
<evidence type="ECO:0000256" key="10">
    <source>
        <dbReference type="RuleBase" id="RU003355"/>
    </source>
</evidence>
<dbReference type="GO" id="GO:0016020">
    <property type="term" value="C:membrane"/>
    <property type="evidence" value="ECO:0007669"/>
    <property type="project" value="InterPro"/>
</dbReference>
<dbReference type="InterPro" id="IPR000209">
    <property type="entry name" value="Peptidase_S8/S53_dom"/>
</dbReference>
<gene>
    <name evidence="14" type="ORF">NLU13_8520</name>
</gene>
<dbReference type="SUPFAM" id="SSF52025">
    <property type="entry name" value="PA domain"/>
    <property type="match status" value="1"/>
</dbReference>
<evidence type="ECO:0000313" key="15">
    <source>
        <dbReference type="Proteomes" id="UP001175261"/>
    </source>
</evidence>
<feature type="domain" description="Peptidase S8/S53" evidence="12">
    <location>
        <begin position="132"/>
        <end position="523"/>
    </location>
</feature>
<sequence length="889" mass="95164">MRSDRLYWTLLFASGAAAFAPGEDDAEPVPLGYIIEYELSSLAKRQEEISSIQGIDIERTFESDVFSGLVVSTEEYNIDTLGTLPGVVNVWLNEYIALPPFEEHGPVEGGSLNYTTHISTGVAKLHELGIYGKGVTVGVIDTGILYDHRALGEGFGPGFKVADGYDFVGDGDWPITPITPDDDPTDTRGHGTHVAGIIAGKTDFWQGVAPEATLYAYKVFSTQPSTSTAVLIDSFIRAYEDGCDIITASIGGANGWSTNAWAEVASRLVDLGVFVSISAGNSGANGPFYGSSGSSGKNVVAVASIETELFPLSPFGATFSTEGGSSSTVKVGYLPSTDYFPPSIKDWPVKPVSLDTSATADGCASLPSDVSFEGTVALVRRGGCTFAEKQAILEARGAEYIIVYTNESPLTTPSTQSTGSLLAMIAADSGEAFIDAIAKGGKVEVDFSLNPEEIVAVPHVTAGKPSIFTSWAGTWDLEMKPDVAAPGGQIFSAWSDGGYNVISGTSMACPYVAGVAALWISVHGGRDKLGVGFAKELGQRIVSSGKAVPWSDGTAANFGYSAPVAQVGNGLVDAWKVVNYNTRLEFEKLTLNDTRYFKRYHDVTIFNDGDEEVSYTWSVEHGAGVEAIAWLSNDKGAGRRIKKFAQLSPQKLEAKVSLPNGFKLGPGQSRKVSVNFENPDKMSPAWNASGLPVYGGKVALSGSNGERLSVPFYGVGADLRAQLSPLTETGYPTAVSGPTNVSIASDSSYSFDLSLAKQDYPRIYNKLLWGSRQIRWDIFEAGWREREWKYPPVVGENKYVGPVAGWLGNADAIFNPARDNPDSTVTFPLVNTVRTVDERNAYAWLGKLGNGTNIAKGKYEMRFAVLKPFGRPEAADNWEVYRTPQIQVT</sequence>
<evidence type="ECO:0000259" key="12">
    <source>
        <dbReference type="Pfam" id="PF00082"/>
    </source>
</evidence>
<keyword evidence="3" id="KW-0964">Secreted</keyword>
<dbReference type="Gene3D" id="3.40.50.200">
    <property type="entry name" value="Peptidase S8/S53 domain"/>
    <property type="match status" value="1"/>
</dbReference>
<dbReference type="PROSITE" id="PS00138">
    <property type="entry name" value="SUBTILASE_SER"/>
    <property type="match status" value="1"/>
</dbReference>
<evidence type="ECO:0000256" key="6">
    <source>
        <dbReference type="ARBA" id="ARBA00022801"/>
    </source>
</evidence>
<dbReference type="InterPro" id="IPR023828">
    <property type="entry name" value="Peptidase_S8_Ser-AS"/>
</dbReference>
<keyword evidence="6 9" id="KW-0378">Hydrolase</keyword>
<dbReference type="InterPro" id="IPR015500">
    <property type="entry name" value="Peptidase_S8_subtilisin-rel"/>
</dbReference>
<evidence type="ECO:0008006" key="16">
    <source>
        <dbReference type="Google" id="ProtNLM"/>
    </source>
</evidence>
<keyword evidence="7 9" id="KW-0720">Serine protease</keyword>
<reference evidence="14" key="1">
    <citation type="submission" date="2022-10" db="EMBL/GenBank/DDBJ databases">
        <title>Determination and structural analysis of whole genome sequence of Sarocladium strictum F4-1.</title>
        <authorList>
            <person name="Hu L."/>
            <person name="Jiang Y."/>
        </authorList>
    </citation>
    <scope>NUCLEOTIDE SEQUENCE</scope>
    <source>
        <strain evidence="14">F4-1</strain>
    </source>
</reference>
<dbReference type="CDD" id="cd07489">
    <property type="entry name" value="Peptidases_S8_5"/>
    <property type="match status" value="1"/>
</dbReference>
<dbReference type="InterPro" id="IPR034187">
    <property type="entry name" value="Peptidases_S8_5"/>
</dbReference>
<dbReference type="Proteomes" id="UP001175261">
    <property type="component" value="Unassembled WGS sequence"/>
</dbReference>
<dbReference type="SUPFAM" id="SSF52743">
    <property type="entry name" value="Subtilisin-like"/>
    <property type="match status" value="1"/>
</dbReference>
<name>A0AA39GCJ1_SARSR</name>
<dbReference type="Pfam" id="PF02225">
    <property type="entry name" value="PA"/>
    <property type="match status" value="1"/>
</dbReference>
<evidence type="ECO:0000256" key="11">
    <source>
        <dbReference type="SAM" id="SignalP"/>
    </source>
</evidence>
<dbReference type="PRINTS" id="PR00723">
    <property type="entry name" value="SUBTILISIN"/>
</dbReference>
<feature type="active site" description="Charge relay system" evidence="8 9">
    <location>
        <position position="190"/>
    </location>
</feature>
<evidence type="ECO:0000256" key="9">
    <source>
        <dbReference type="PROSITE-ProRule" id="PRU01240"/>
    </source>
</evidence>
<dbReference type="Gene3D" id="3.50.30.30">
    <property type="match status" value="1"/>
</dbReference>
<dbReference type="InterPro" id="IPR050131">
    <property type="entry name" value="Peptidase_S8_subtilisin-like"/>
</dbReference>
<feature type="domain" description="PA" evidence="13">
    <location>
        <begin position="359"/>
        <end position="415"/>
    </location>
</feature>
<dbReference type="InterPro" id="IPR046450">
    <property type="entry name" value="PA_dom_sf"/>
</dbReference>
<accession>A0AA39GCJ1</accession>
<dbReference type="PANTHER" id="PTHR43806:SF66">
    <property type="entry name" value="SERIN ENDOPEPTIDASE"/>
    <property type="match status" value="1"/>
</dbReference>
<dbReference type="AlphaFoldDB" id="A0AA39GCJ1"/>
<dbReference type="InterPro" id="IPR036852">
    <property type="entry name" value="Peptidase_S8/S53_dom_sf"/>
</dbReference>
<dbReference type="PROSITE" id="PS51892">
    <property type="entry name" value="SUBTILASE"/>
    <property type="match status" value="1"/>
</dbReference>
<feature type="chain" id="PRO_5041465614" description="Minor extracellular protease vpr" evidence="11">
    <location>
        <begin position="19"/>
        <end position="889"/>
    </location>
</feature>
<feature type="active site" description="Charge relay system" evidence="8 9">
    <location>
        <position position="141"/>
    </location>
</feature>
<dbReference type="PROSITE" id="PS00137">
    <property type="entry name" value="SUBTILASE_HIS"/>
    <property type="match status" value="1"/>
</dbReference>
<evidence type="ECO:0000313" key="14">
    <source>
        <dbReference type="EMBL" id="KAK0384434.1"/>
    </source>
</evidence>
<protein>
    <recommendedName>
        <fullName evidence="16">Minor extracellular protease vpr</fullName>
    </recommendedName>
</protein>
<evidence type="ECO:0000256" key="4">
    <source>
        <dbReference type="ARBA" id="ARBA00022670"/>
    </source>
</evidence>
<feature type="signal peptide" evidence="11">
    <location>
        <begin position="1"/>
        <end position="18"/>
    </location>
</feature>
<dbReference type="PROSITE" id="PS00136">
    <property type="entry name" value="SUBTILASE_ASP"/>
    <property type="match status" value="1"/>
</dbReference>
<dbReference type="GO" id="GO:0006508">
    <property type="term" value="P:proteolysis"/>
    <property type="evidence" value="ECO:0007669"/>
    <property type="project" value="UniProtKB-KW"/>
</dbReference>
<evidence type="ECO:0000256" key="7">
    <source>
        <dbReference type="ARBA" id="ARBA00022825"/>
    </source>
</evidence>
<dbReference type="InterPro" id="IPR022398">
    <property type="entry name" value="Peptidase_S8_His-AS"/>
</dbReference>
<dbReference type="InterPro" id="IPR003137">
    <property type="entry name" value="PA_domain"/>
</dbReference>
<evidence type="ECO:0000256" key="8">
    <source>
        <dbReference type="PIRSR" id="PIRSR615500-1"/>
    </source>
</evidence>
<feature type="active site" description="Charge relay system" evidence="8 9">
    <location>
        <position position="506"/>
    </location>
</feature>
<dbReference type="CDD" id="cd02124">
    <property type="entry name" value="PA_PoS1_like"/>
    <property type="match status" value="1"/>
</dbReference>
<evidence type="ECO:0000259" key="13">
    <source>
        <dbReference type="Pfam" id="PF02225"/>
    </source>
</evidence>
<dbReference type="Pfam" id="PF00082">
    <property type="entry name" value="Peptidase_S8"/>
    <property type="match status" value="1"/>
</dbReference>
<keyword evidence="4 9" id="KW-0645">Protease</keyword>
<comment type="similarity">
    <text evidence="1 9 10">Belongs to the peptidase S8 family.</text>
</comment>
<evidence type="ECO:0000256" key="3">
    <source>
        <dbReference type="ARBA" id="ARBA00022525"/>
    </source>
</evidence>
<keyword evidence="5 11" id="KW-0732">Signal</keyword>
<evidence type="ECO:0000256" key="5">
    <source>
        <dbReference type="ARBA" id="ARBA00022729"/>
    </source>
</evidence>
<evidence type="ECO:0000256" key="1">
    <source>
        <dbReference type="ARBA" id="ARBA00011073"/>
    </source>
</evidence>
<dbReference type="InterPro" id="IPR023827">
    <property type="entry name" value="Peptidase_S8_Asp-AS"/>
</dbReference>
<comment type="caution">
    <text evidence="14">The sequence shown here is derived from an EMBL/GenBank/DDBJ whole genome shotgun (WGS) entry which is preliminary data.</text>
</comment>
<dbReference type="GO" id="GO:0004252">
    <property type="term" value="F:serine-type endopeptidase activity"/>
    <property type="evidence" value="ECO:0007669"/>
    <property type="project" value="UniProtKB-UniRule"/>
</dbReference>